<name>A0A9N9H6J6_9GLOM</name>
<accession>A0A9N9H6J6</accession>
<dbReference type="EMBL" id="CAJVPZ010014999">
    <property type="protein sequence ID" value="CAG8662392.1"/>
    <property type="molecule type" value="Genomic_DNA"/>
</dbReference>
<dbReference type="OrthoDB" id="2448291at2759"/>
<comment type="caution">
    <text evidence="1">The sequence shown here is derived from an EMBL/GenBank/DDBJ whole genome shotgun (WGS) entry which is preliminary data.</text>
</comment>
<dbReference type="AlphaFoldDB" id="A0A9N9H6J6"/>
<evidence type="ECO:0000313" key="1">
    <source>
        <dbReference type="EMBL" id="CAG8662392.1"/>
    </source>
</evidence>
<proteinExistence type="predicted"/>
<organism evidence="1 2">
    <name type="scientific">Racocetra fulgida</name>
    <dbReference type="NCBI Taxonomy" id="60492"/>
    <lineage>
        <taxon>Eukaryota</taxon>
        <taxon>Fungi</taxon>
        <taxon>Fungi incertae sedis</taxon>
        <taxon>Mucoromycota</taxon>
        <taxon>Glomeromycotina</taxon>
        <taxon>Glomeromycetes</taxon>
        <taxon>Diversisporales</taxon>
        <taxon>Gigasporaceae</taxon>
        <taxon>Racocetra</taxon>
    </lineage>
</organism>
<feature type="non-terminal residue" evidence="1">
    <location>
        <position position="86"/>
    </location>
</feature>
<protein>
    <submittedName>
        <fullName evidence="1">3676_t:CDS:1</fullName>
    </submittedName>
</protein>
<sequence>MNNNNEIPNEILNEILDSNNLADYIYDFLDLHSNLIITDNDKENDLLSFYFSYTADISSYIEFSKEIKKIADILINIVSDVDKYNL</sequence>
<reference evidence="1" key="1">
    <citation type="submission" date="2021-06" db="EMBL/GenBank/DDBJ databases">
        <authorList>
            <person name="Kallberg Y."/>
            <person name="Tangrot J."/>
            <person name="Rosling A."/>
        </authorList>
    </citation>
    <scope>NUCLEOTIDE SEQUENCE</scope>
    <source>
        <strain evidence="1">IN212</strain>
    </source>
</reference>
<evidence type="ECO:0000313" key="2">
    <source>
        <dbReference type="Proteomes" id="UP000789396"/>
    </source>
</evidence>
<dbReference type="Proteomes" id="UP000789396">
    <property type="component" value="Unassembled WGS sequence"/>
</dbReference>
<gene>
    <name evidence="1" type="ORF">RFULGI_LOCUS8900</name>
</gene>
<keyword evidence="2" id="KW-1185">Reference proteome</keyword>